<dbReference type="AlphaFoldDB" id="A0A8J4Y1S4"/>
<feature type="region of interest" description="Disordered" evidence="1">
    <location>
        <begin position="89"/>
        <end position="116"/>
    </location>
</feature>
<accession>A0A8J4Y1S4</accession>
<sequence>MRCRTWGSVWGLMCRGSTTSTPPSCSSPPSHASAQTSRRWMPSRMSTLTFTPGRSGCTRLSLRRSTSTCTGGGRGRCCLCGGRAPGGTLPSPWRGPARTAPAQPPKLTRPGKTFWR</sequence>
<organism evidence="2 3">
    <name type="scientific">Chionoecetes opilio</name>
    <name type="common">Atlantic snow crab</name>
    <name type="synonym">Cancer opilio</name>
    <dbReference type="NCBI Taxonomy" id="41210"/>
    <lineage>
        <taxon>Eukaryota</taxon>
        <taxon>Metazoa</taxon>
        <taxon>Ecdysozoa</taxon>
        <taxon>Arthropoda</taxon>
        <taxon>Crustacea</taxon>
        <taxon>Multicrustacea</taxon>
        <taxon>Malacostraca</taxon>
        <taxon>Eumalacostraca</taxon>
        <taxon>Eucarida</taxon>
        <taxon>Decapoda</taxon>
        <taxon>Pleocyemata</taxon>
        <taxon>Brachyura</taxon>
        <taxon>Eubrachyura</taxon>
        <taxon>Majoidea</taxon>
        <taxon>Majidae</taxon>
        <taxon>Chionoecetes</taxon>
    </lineage>
</organism>
<evidence type="ECO:0000313" key="2">
    <source>
        <dbReference type="EMBL" id="KAG0713495.1"/>
    </source>
</evidence>
<gene>
    <name evidence="2" type="ORF">GWK47_016120</name>
</gene>
<protein>
    <submittedName>
        <fullName evidence="2">Uncharacterized protein</fullName>
    </submittedName>
</protein>
<evidence type="ECO:0000256" key="1">
    <source>
        <dbReference type="SAM" id="MobiDB-lite"/>
    </source>
</evidence>
<keyword evidence="3" id="KW-1185">Reference proteome</keyword>
<dbReference type="EMBL" id="JACEEZ010021429">
    <property type="protein sequence ID" value="KAG0713495.1"/>
    <property type="molecule type" value="Genomic_DNA"/>
</dbReference>
<proteinExistence type="predicted"/>
<feature type="compositionally biased region" description="Low complexity" evidence="1">
    <location>
        <begin position="17"/>
        <end position="30"/>
    </location>
</feature>
<dbReference type="Proteomes" id="UP000770661">
    <property type="component" value="Unassembled WGS sequence"/>
</dbReference>
<reference evidence="2" key="1">
    <citation type="submission" date="2020-07" db="EMBL/GenBank/DDBJ databases">
        <title>The High-quality genome of the commercially important snow crab, Chionoecetes opilio.</title>
        <authorList>
            <person name="Jeong J.-H."/>
            <person name="Ryu S."/>
        </authorList>
    </citation>
    <scope>NUCLEOTIDE SEQUENCE</scope>
    <source>
        <strain evidence="2">MADBK_172401_WGS</strain>
        <tissue evidence="2">Digestive gland</tissue>
    </source>
</reference>
<feature type="region of interest" description="Disordered" evidence="1">
    <location>
        <begin position="17"/>
        <end position="40"/>
    </location>
</feature>
<name>A0A8J4Y1S4_CHIOP</name>
<comment type="caution">
    <text evidence="2">The sequence shown here is derived from an EMBL/GenBank/DDBJ whole genome shotgun (WGS) entry which is preliminary data.</text>
</comment>
<evidence type="ECO:0000313" key="3">
    <source>
        <dbReference type="Proteomes" id="UP000770661"/>
    </source>
</evidence>